<dbReference type="Proteomes" id="UP000054321">
    <property type="component" value="Unassembled WGS sequence"/>
</dbReference>
<evidence type="ECO:0000313" key="2">
    <source>
        <dbReference type="Proteomes" id="UP000054321"/>
    </source>
</evidence>
<reference evidence="2" key="2">
    <citation type="submission" date="2015-01" db="EMBL/GenBank/DDBJ databases">
        <title>Evolutionary Origins and Diversification of the Mycorrhizal Mutualists.</title>
        <authorList>
            <consortium name="DOE Joint Genome Institute"/>
            <consortium name="Mycorrhizal Genomics Consortium"/>
            <person name="Kohler A."/>
            <person name="Kuo A."/>
            <person name="Nagy L.G."/>
            <person name="Floudas D."/>
            <person name="Copeland A."/>
            <person name="Barry K.W."/>
            <person name="Cichocki N."/>
            <person name="Veneault-Fourrey C."/>
            <person name="LaButti K."/>
            <person name="Lindquist E.A."/>
            <person name="Lipzen A."/>
            <person name="Lundell T."/>
            <person name="Morin E."/>
            <person name="Murat C."/>
            <person name="Riley R."/>
            <person name="Ohm R."/>
            <person name="Sun H."/>
            <person name="Tunlid A."/>
            <person name="Henrissat B."/>
            <person name="Grigoriev I.V."/>
            <person name="Hibbett D.S."/>
            <person name="Martin F."/>
        </authorList>
    </citation>
    <scope>NUCLEOTIDE SEQUENCE [LARGE SCALE GENOMIC DNA]</scope>
    <source>
        <strain evidence="2">Zn</strain>
    </source>
</reference>
<dbReference type="InParanoid" id="A0A0C3GQN3"/>
<evidence type="ECO:0000313" key="1">
    <source>
        <dbReference type="EMBL" id="KIM92821.1"/>
    </source>
</evidence>
<dbReference type="HOGENOM" id="CLU_2373358_0_0_1"/>
<dbReference type="EMBL" id="KN832905">
    <property type="protein sequence ID" value="KIM92821.1"/>
    <property type="molecule type" value="Genomic_DNA"/>
</dbReference>
<sequence>MASGLTSKISASSGSLQGLDAVEASYTDEAGRIYGYIFKREDILRCRFEVDTSTRSTALLSSTYNIFFTYLGPSLSSSERYFSLPTARLAALMPL</sequence>
<gene>
    <name evidence="1" type="ORF">OIDMADRAFT_21656</name>
</gene>
<name>A0A0C3GQN3_OIDMZ</name>
<reference evidence="1 2" key="1">
    <citation type="submission" date="2014-04" db="EMBL/GenBank/DDBJ databases">
        <authorList>
            <consortium name="DOE Joint Genome Institute"/>
            <person name="Kuo A."/>
            <person name="Martino E."/>
            <person name="Perotto S."/>
            <person name="Kohler A."/>
            <person name="Nagy L.G."/>
            <person name="Floudas D."/>
            <person name="Copeland A."/>
            <person name="Barry K.W."/>
            <person name="Cichocki N."/>
            <person name="Veneault-Fourrey C."/>
            <person name="LaButti K."/>
            <person name="Lindquist E.A."/>
            <person name="Lipzen A."/>
            <person name="Lundell T."/>
            <person name="Morin E."/>
            <person name="Murat C."/>
            <person name="Sun H."/>
            <person name="Tunlid A."/>
            <person name="Henrissat B."/>
            <person name="Grigoriev I.V."/>
            <person name="Hibbett D.S."/>
            <person name="Martin F."/>
            <person name="Nordberg H.P."/>
            <person name="Cantor M.N."/>
            <person name="Hua S.X."/>
        </authorList>
    </citation>
    <scope>NUCLEOTIDE SEQUENCE [LARGE SCALE GENOMIC DNA]</scope>
    <source>
        <strain evidence="1 2">Zn</strain>
    </source>
</reference>
<organism evidence="1 2">
    <name type="scientific">Oidiodendron maius (strain Zn)</name>
    <dbReference type="NCBI Taxonomy" id="913774"/>
    <lineage>
        <taxon>Eukaryota</taxon>
        <taxon>Fungi</taxon>
        <taxon>Dikarya</taxon>
        <taxon>Ascomycota</taxon>
        <taxon>Pezizomycotina</taxon>
        <taxon>Leotiomycetes</taxon>
        <taxon>Leotiomycetes incertae sedis</taxon>
        <taxon>Myxotrichaceae</taxon>
        <taxon>Oidiodendron</taxon>
    </lineage>
</organism>
<keyword evidence="2" id="KW-1185">Reference proteome</keyword>
<dbReference type="AlphaFoldDB" id="A0A0C3GQN3"/>
<accession>A0A0C3GQN3</accession>
<protein>
    <submittedName>
        <fullName evidence="1">Uncharacterized protein</fullName>
    </submittedName>
</protein>
<proteinExistence type="predicted"/>